<accession>A0A9D4MWM6</accession>
<gene>
    <name evidence="1" type="ORF">DPMN_007054</name>
</gene>
<reference evidence="1" key="2">
    <citation type="submission" date="2020-11" db="EMBL/GenBank/DDBJ databases">
        <authorList>
            <person name="McCartney M.A."/>
            <person name="Auch B."/>
            <person name="Kono T."/>
            <person name="Mallez S."/>
            <person name="Becker A."/>
            <person name="Gohl D.M."/>
            <person name="Silverstein K.A.T."/>
            <person name="Koren S."/>
            <person name="Bechman K.B."/>
            <person name="Herman A."/>
            <person name="Abrahante J.E."/>
            <person name="Garbe J."/>
        </authorList>
    </citation>
    <scope>NUCLEOTIDE SEQUENCE</scope>
    <source>
        <strain evidence="1">Duluth1</strain>
        <tissue evidence="1">Whole animal</tissue>
    </source>
</reference>
<proteinExistence type="predicted"/>
<name>A0A9D4MWM6_DREPO</name>
<keyword evidence="2" id="KW-1185">Reference proteome</keyword>
<protein>
    <submittedName>
        <fullName evidence="1">Uncharacterized protein</fullName>
    </submittedName>
</protein>
<organism evidence="1 2">
    <name type="scientific">Dreissena polymorpha</name>
    <name type="common">Zebra mussel</name>
    <name type="synonym">Mytilus polymorpha</name>
    <dbReference type="NCBI Taxonomy" id="45954"/>
    <lineage>
        <taxon>Eukaryota</taxon>
        <taxon>Metazoa</taxon>
        <taxon>Spiralia</taxon>
        <taxon>Lophotrochozoa</taxon>
        <taxon>Mollusca</taxon>
        <taxon>Bivalvia</taxon>
        <taxon>Autobranchia</taxon>
        <taxon>Heteroconchia</taxon>
        <taxon>Euheterodonta</taxon>
        <taxon>Imparidentia</taxon>
        <taxon>Neoheterodontei</taxon>
        <taxon>Myida</taxon>
        <taxon>Dreissenoidea</taxon>
        <taxon>Dreissenidae</taxon>
        <taxon>Dreissena</taxon>
    </lineage>
</organism>
<dbReference type="EMBL" id="JAIWYP010000001">
    <property type="protein sequence ID" value="KAH3883104.1"/>
    <property type="molecule type" value="Genomic_DNA"/>
</dbReference>
<evidence type="ECO:0000313" key="1">
    <source>
        <dbReference type="EMBL" id="KAH3883104.1"/>
    </source>
</evidence>
<evidence type="ECO:0000313" key="2">
    <source>
        <dbReference type="Proteomes" id="UP000828390"/>
    </source>
</evidence>
<dbReference type="AlphaFoldDB" id="A0A9D4MWM6"/>
<dbReference type="Proteomes" id="UP000828390">
    <property type="component" value="Unassembled WGS sequence"/>
</dbReference>
<reference evidence="1" key="1">
    <citation type="journal article" date="2019" name="bioRxiv">
        <title>The Genome of the Zebra Mussel, Dreissena polymorpha: A Resource for Invasive Species Research.</title>
        <authorList>
            <person name="McCartney M.A."/>
            <person name="Auch B."/>
            <person name="Kono T."/>
            <person name="Mallez S."/>
            <person name="Zhang Y."/>
            <person name="Obille A."/>
            <person name="Becker A."/>
            <person name="Abrahante J.E."/>
            <person name="Garbe J."/>
            <person name="Badalamenti J.P."/>
            <person name="Herman A."/>
            <person name="Mangelson H."/>
            <person name="Liachko I."/>
            <person name="Sullivan S."/>
            <person name="Sone E.D."/>
            <person name="Koren S."/>
            <person name="Silverstein K.A.T."/>
            <person name="Beckman K.B."/>
            <person name="Gohl D.M."/>
        </authorList>
    </citation>
    <scope>NUCLEOTIDE SEQUENCE</scope>
    <source>
        <strain evidence="1">Duluth1</strain>
        <tissue evidence="1">Whole animal</tissue>
    </source>
</reference>
<comment type="caution">
    <text evidence="1">The sequence shown here is derived from an EMBL/GenBank/DDBJ whole genome shotgun (WGS) entry which is preliminary data.</text>
</comment>
<sequence length="94" mass="10249">MWRLSATASGESVAEGTLTGPYWPRYPIIGSLNARLSLGVGCHSDETWQDIVWPDGSRMRKVQYGFSVAIASGESVDEGTLTGPYWPRYPIIGA</sequence>